<protein>
    <submittedName>
        <fullName evidence="1">Uncharacterized protein</fullName>
    </submittedName>
</protein>
<organism evidence="1 2">
    <name type="scientific">Photorhabdus namnaonensis</name>
    <dbReference type="NCBI Taxonomy" id="1851568"/>
    <lineage>
        <taxon>Bacteria</taxon>
        <taxon>Pseudomonadati</taxon>
        <taxon>Pseudomonadota</taxon>
        <taxon>Gammaproteobacteria</taxon>
        <taxon>Enterobacterales</taxon>
        <taxon>Morganellaceae</taxon>
        <taxon>Photorhabdus</taxon>
    </lineage>
</organism>
<sequence>MDFFLPVVDENKFHENFKRILIKNDILSQALFNEWAEGVVDRDHKAIKEFQISFNSTF</sequence>
<gene>
    <name evidence="1" type="ORF">Phpb_04440</name>
</gene>
<name>A0A1B8YBW2_9GAMM</name>
<proteinExistence type="predicted"/>
<dbReference type="RefSeq" id="WP_165603330.1">
    <property type="nucleotide sequence ID" value="NZ_CAWMQN010000095.1"/>
</dbReference>
<dbReference type="Proteomes" id="UP000092665">
    <property type="component" value="Unassembled WGS sequence"/>
</dbReference>
<accession>A0A1B8YBW2</accession>
<dbReference type="AlphaFoldDB" id="A0A1B8YBW2"/>
<keyword evidence="2" id="KW-1185">Reference proteome</keyword>
<dbReference type="EMBL" id="LOIC01000095">
    <property type="protein sequence ID" value="OCA52591.1"/>
    <property type="molecule type" value="Genomic_DNA"/>
</dbReference>
<reference evidence="2" key="1">
    <citation type="submission" date="2015-11" db="EMBL/GenBank/DDBJ databases">
        <authorList>
            <person name="Tobias N.J."/>
            <person name="Mishra B."/>
            <person name="Gupta D.K."/>
            <person name="Thines M."/>
            <person name="Stinear T.P."/>
            <person name="Bode H.B."/>
        </authorList>
    </citation>
    <scope>NUCLEOTIDE SEQUENCE [LARGE SCALE GENOMIC DNA]</scope>
    <source>
        <strain evidence="2">PB45.5</strain>
    </source>
</reference>
<evidence type="ECO:0000313" key="2">
    <source>
        <dbReference type="Proteomes" id="UP000092665"/>
    </source>
</evidence>
<comment type="caution">
    <text evidence="1">The sequence shown here is derived from an EMBL/GenBank/DDBJ whole genome shotgun (WGS) entry which is preliminary data.</text>
</comment>
<evidence type="ECO:0000313" key="1">
    <source>
        <dbReference type="EMBL" id="OCA52591.1"/>
    </source>
</evidence>